<gene>
    <name evidence="1" type="ORF">TNIN_159621</name>
</gene>
<evidence type="ECO:0000313" key="2">
    <source>
        <dbReference type="Proteomes" id="UP000886998"/>
    </source>
</evidence>
<accession>A0A8X6MCP4</accession>
<comment type="caution">
    <text evidence="1">The sequence shown here is derived from an EMBL/GenBank/DDBJ whole genome shotgun (WGS) entry which is preliminary data.</text>
</comment>
<dbReference type="Proteomes" id="UP000886998">
    <property type="component" value="Unassembled WGS sequence"/>
</dbReference>
<protein>
    <submittedName>
        <fullName evidence="1">Uncharacterized protein</fullName>
    </submittedName>
</protein>
<organism evidence="1 2">
    <name type="scientific">Trichonephila inaurata madagascariensis</name>
    <dbReference type="NCBI Taxonomy" id="2747483"/>
    <lineage>
        <taxon>Eukaryota</taxon>
        <taxon>Metazoa</taxon>
        <taxon>Ecdysozoa</taxon>
        <taxon>Arthropoda</taxon>
        <taxon>Chelicerata</taxon>
        <taxon>Arachnida</taxon>
        <taxon>Araneae</taxon>
        <taxon>Araneomorphae</taxon>
        <taxon>Entelegynae</taxon>
        <taxon>Araneoidea</taxon>
        <taxon>Nephilidae</taxon>
        <taxon>Trichonephila</taxon>
        <taxon>Trichonephila inaurata</taxon>
    </lineage>
</organism>
<reference evidence="1" key="1">
    <citation type="submission" date="2020-08" db="EMBL/GenBank/DDBJ databases">
        <title>Multicomponent nature underlies the extraordinary mechanical properties of spider dragline silk.</title>
        <authorList>
            <person name="Kono N."/>
            <person name="Nakamura H."/>
            <person name="Mori M."/>
            <person name="Yoshida Y."/>
            <person name="Ohtoshi R."/>
            <person name="Malay A.D."/>
            <person name="Moran D.A.P."/>
            <person name="Tomita M."/>
            <person name="Numata K."/>
            <person name="Arakawa K."/>
        </authorList>
    </citation>
    <scope>NUCLEOTIDE SEQUENCE</scope>
</reference>
<keyword evidence="2" id="KW-1185">Reference proteome</keyword>
<sequence length="97" mass="11785">MNTRDSLRKFTNYSKQFDEWGNYVPCTVEAFTCRNRRQLMNWLKRQDTETTKTLKTMLHSTTHTPLPDIDLQRKPLRRINKYERWVPAEKSKTQLHD</sequence>
<dbReference type="EMBL" id="BMAV01026039">
    <property type="protein sequence ID" value="GFS46808.1"/>
    <property type="molecule type" value="Genomic_DNA"/>
</dbReference>
<dbReference type="AlphaFoldDB" id="A0A8X6MCP4"/>
<name>A0A8X6MCP4_9ARAC</name>
<proteinExistence type="predicted"/>
<evidence type="ECO:0000313" key="1">
    <source>
        <dbReference type="EMBL" id="GFS46808.1"/>
    </source>
</evidence>